<evidence type="ECO:0000256" key="2">
    <source>
        <dbReference type="SAM" id="SignalP"/>
    </source>
</evidence>
<feature type="signal peptide" evidence="2">
    <location>
        <begin position="1"/>
        <end position="25"/>
    </location>
</feature>
<dbReference type="SMART" id="SM00894">
    <property type="entry name" value="Excalibur"/>
    <property type="match status" value="1"/>
</dbReference>
<dbReference type="Pfam" id="PF05901">
    <property type="entry name" value="Excalibur"/>
    <property type="match status" value="1"/>
</dbReference>
<dbReference type="Pfam" id="PF18885">
    <property type="entry name" value="DUF5648"/>
    <property type="match status" value="1"/>
</dbReference>
<feature type="compositionally biased region" description="Basic and acidic residues" evidence="1">
    <location>
        <begin position="226"/>
        <end position="241"/>
    </location>
</feature>
<feature type="domain" description="Excalibur calcium-binding" evidence="3">
    <location>
        <begin position="202"/>
        <end position="237"/>
    </location>
</feature>
<evidence type="ECO:0000313" key="4">
    <source>
        <dbReference type="EMBL" id="WNY48624.1"/>
    </source>
</evidence>
<protein>
    <submittedName>
        <fullName evidence="4">Excalibur calcium-binding domain-containing protein</fullName>
    </submittedName>
</protein>
<name>A0AA96VHF7_9STRE</name>
<dbReference type="EMBL" id="CP118734">
    <property type="protein sequence ID" value="WNY48624.1"/>
    <property type="molecule type" value="Genomic_DNA"/>
</dbReference>
<proteinExistence type="predicted"/>
<feature type="region of interest" description="Disordered" evidence="1">
    <location>
        <begin position="173"/>
        <end position="241"/>
    </location>
</feature>
<accession>A0AA96VHF7</accession>
<feature type="chain" id="PRO_5041679067" evidence="2">
    <location>
        <begin position="26"/>
        <end position="241"/>
    </location>
</feature>
<reference evidence="4 5" key="1">
    <citation type="submission" date="2023-02" db="EMBL/GenBank/DDBJ databases">
        <title>Streptococcus sp. Genome Sequencing and Assembly.</title>
        <authorList>
            <person name="Shore S.M."/>
            <person name="Nicholson T.L."/>
        </authorList>
    </citation>
    <scope>NUCLEOTIDE SEQUENCE [LARGE SCALE GENOMIC DNA]</scope>
    <source>
        <strain evidence="4 5">29892</strain>
    </source>
</reference>
<keyword evidence="2" id="KW-0732">Signal</keyword>
<dbReference type="InterPro" id="IPR008613">
    <property type="entry name" value="Excalibur_Ca-bd_domain"/>
</dbReference>
<feature type="compositionally biased region" description="Low complexity" evidence="1">
    <location>
        <begin position="181"/>
        <end position="204"/>
    </location>
</feature>
<evidence type="ECO:0000256" key="1">
    <source>
        <dbReference type="SAM" id="MobiDB-lite"/>
    </source>
</evidence>
<gene>
    <name evidence="4" type="ORF">PW220_07800</name>
</gene>
<dbReference type="RefSeq" id="WP_161941350.1">
    <property type="nucleotide sequence ID" value="NZ_CP118734.1"/>
</dbReference>
<dbReference type="Proteomes" id="UP001301526">
    <property type="component" value="Chromosome"/>
</dbReference>
<dbReference type="InterPro" id="IPR043708">
    <property type="entry name" value="DUF5648"/>
</dbReference>
<keyword evidence="5" id="KW-1185">Reference proteome</keyword>
<evidence type="ECO:0000313" key="5">
    <source>
        <dbReference type="Proteomes" id="UP001301526"/>
    </source>
</evidence>
<dbReference type="AlphaFoldDB" id="A0AA96VHF7"/>
<organism evidence="4 5">
    <name type="scientific">Streptococcus iners subsp. hyiners</name>
    <dbReference type="NCBI Taxonomy" id="3028083"/>
    <lineage>
        <taxon>Bacteria</taxon>
        <taxon>Bacillati</taxon>
        <taxon>Bacillota</taxon>
        <taxon>Bacilli</taxon>
        <taxon>Lactobacillales</taxon>
        <taxon>Streptococcaceae</taxon>
        <taxon>Streptococcus</taxon>
        <taxon>Streptococcus iners</taxon>
    </lineage>
</organism>
<evidence type="ECO:0000259" key="3">
    <source>
        <dbReference type="SMART" id="SM00894"/>
    </source>
</evidence>
<sequence length="241" mass="26630">MKVKTFVISLAALLIGASIQTSVSADTPIYRLYNRQNGEHLYTTDANEKDVLYNQHGWGYEGIGWNAPDTGTPVYRLYNAGLQNHLYTSDTNEVAELTAKHGWTSDNNGQPVFYSGGTVPIYRVYNFKLRGLHHWTTDLNEYNVLPSHGWSQEGVKFYATSLGQQITTQYVTPPAPPTIEAPQTPVQTEPATPTQTEPAAPYYPNCSAVPESLKPILSGQPGYGPHLDRDGDGRACEPTRQ</sequence>